<keyword evidence="6 10" id="KW-0068">Autocatalytic cleavage</keyword>
<feature type="site" description="Involved in the stabilization of negative charge on the oxyanion by the formation of the oxyanion hole" evidence="10">
    <location>
        <position position="120"/>
    </location>
</feature>
<dbReference type="GO" id="GO:0006526">
    <property type="term" value="P:L-arginine biosynthetic process"/>
    <property type="evidence" value="ECO:0007669"/>
    <property type="project" value="UniProtKB-UniRule"/>
</dbReference>
<keyword evidence="7 10" id="KW-0511">Multifunctional enzyme</keyword>
<comment type="function">
    <text evidence="10">Catalyzes two activities which are involved in the cyclic version of arginine biosynthesis: the synthesis of N-acetylglutamate from glutamate and acetyl-CoA as the acetyl donor, and of ornithine by transacetylation between N(2)-acetylornithine and glutamate.</text>
</comment>
<keyword evidence="4 10" id="KW-0028">Amino-acid biosynthesis</keyword>
<evidence type="ECO:0000256" key="10">
    <source>
        <dbReference type="HAMAP-Rule" id="MF_01106"/>
    </source>
</evidence>
<dbReference type="HAMAP" id="MF_01106">
    <property type="entry name" value="ArgJ"/>
    <property type="match status" value="1"/>
</dbReference>
<dbReference type="NCBIfam" id="TIGR00120">
    <property type="entry name" value="ArgJ"/>
    <property type="match status" value="1"/>
</dbReference>
<dbReference type="GO" id="GO:0005737">
    <property type="term" value="C:cytoplasm"/>
    <property type="evidence" value="ECO:0007669"/>
    <property type="project" value="UniProtKB-SubCell"/>
</dbReference>
<dbReference type="PATRIC" id="fig|1613.112.peg.1642"/>
<dbReference type="FunFam" id="3.60.70.12:FF:000001">
    <property type="entry name" value="Arginine biosynthesis bifunctional protein ArgJ, chloroplastic"/>
    <property type="match status" value="1"/>
</dbReference>
<evidence type="ECO:0000256" key="4">
    <source>
        <dbReference type="ARBA" id="ARBA00022605"/>
    </source>
</evidence>
<dbReference type="Gene3D" id="3.60.70.12">
    <property type="entry name" value="L-amino peptidase D-ALA esterase/amidase"/>
    <property type="match status" value="1"/>
</dbReference>
<feature type="site" description="Involved in the stabilization of negative charge on the oxyanion by the formation of the oxyanion hole" evidence="10">
    <location>
        <position position="121"/>
    </location>
</feature>
<sequence length="403" mass="43175">MVTMTKHEINTLTTFTWPKGFYADGIHAGLKEEKKDLGWLYSKVPAAAAGVYTTNQFQAAPTKLTKQTVNLAHQLQAVVMNSANANSCTGPQGLVNAKTMQHLAAKKLGLTDQLVGVASTGIIGEPLPMDKITNGISQLSLTKSAAVTEAVLTTDKHPKSISVQFEFNNEPVTVTGFAKGSGMIHPKMATMLGFVTTDAKIDGVALQQLLNQQVDETFNQITVDGDTSTNDMVLVLANGMAQTSPVTADPAGYALFAAAFHQVLSFLAKSIAKDGEGATKLVEADVLHAYNHDEAQMVAKAIVGSNLVKAAIFGEDPNWGRLMGAIGQTKAHLDTNHVDVWLNDQPVVKDSQAYLIDPQVVASHLHENQVNVKVDLHNGKALGQAWGCDLTYQYVKINASYHN</sequence>
<evidence type="ECO:0000256" key="6">
    <source>
        <dbReference type="ARBA" id="ARBA00022813"/>
    </source>
</evidence>
<comment type="catalytic activity">
    <reaction evidence="10">
        <text>L-glutamate + acetyl-CoA = N-acetyl-L-glutamate + CoA + H(+)</text>
        <dbReference type="Rhea" id="RHEA:24292"/>
        <dbReference type="ChEBI" id="CHEBI:15378"/>
        <dbReference type="ChEBI" id="CHEBI:29985"/>
        <dbReference type="ChEBI" id="CHEBI:44337"/>
        <dbReference type="ChEBI" id="CHEBI:57287"/>
        <dbReference type="ChEBI" id="CHEBI:57288"/>
        <dbReference type="EC" id="2.3.1.1"/>
    </reaction>
</comment>
<feature type="active site" description="Nucleophile" evidence="10">
    <location>
        <position position="190"/>
    </location>
</feature>
<evidence type="ECO:0000256" key="7">
    <source>
        <dbReference type="ARBA" id="ARBA00023268"/>
    </source>
</evidence>
<dbReference type="PANTHER" id="PTHR23100">
    <property type="entry name" value="ARGININE BIOSYNTHESIS BIFUNCTIONAL PROTEIN ARGJ"/>
    <property type="match status" value="1"/>
</dbReference>
<dbReference type="FunFam" id="3.10.20.340:FF:000001">
    <property type="entry name" value="Arginine biosynthesis bifunctional protein ArgJ, chloroplastic"/>
    <property type="match status" value="1"/>
</dbReference>
<dbReference type="NCBIfam" id="NF003802">
    <property type="entry name" value="PRK05388.1"/>
    <property type="match status" value="1"/>
</dbReference>
<feature type="binding site" evidence="10">
    <location>
        <position position="398"/>
    </location>
    <ligand>
        <name>substrate</name>
    </ligand>
</feature>
<dbReference type="PANTHER" id="PTHR23100:SF0">
    <property type="entry name" value="ARGININE BIOSYNTHESIS BIFUNCTIONAL PROTEIN ARGJ, MITOCHONDRIAL"/>
    <property type="match status" value="1"/>
</dbReference>
<comment type="subunit">
    <text evidence="2 10">Heterotetramer of two alpha and two beta chains.</text>
</comment>
<comment type="pathway">
    <text evidence="10">Amino-acid biosynthesis; L-arginine biosynthesis; N(2)-acetyl-L-ornithine from L-glutamate: step 1/4.</text>
</comment>
<accession>A0A1D7ZYR8</accession>
<comment type="catalytic activity">
    <reaction evidence="9 10">
        <text>N(2)-acetyl-L-ornithine + L-glutamate = N-acetyl-L-glutamate + L-ornithine</text>
        <dbReference type="Rhea" id="RHEA:15349"/>
        <dbReference type="ChEBI" id="CHEBI:29985"/>
        <dbReference type="ChEBI" id="CHEBI:44337"/>
        <dbReference type="ChEBI" id="CHEBI:46911"/>
        <dbReference type="ChEBI" id="CHEBI:57805"/>
        <dbReference type="EC" id="2.3.1.35"/>
    </reaction>
</comment>
<dbReference type="UniPathway" id="UPA00068">
    <property type="reaction ID" value="UER00106"/>
</dbReference>
<dbReference type="Proteomes" id="UP000094714">
    <property type="component" value="Chromosome"/>
</dbReference>
<feature type="binding site" evidence="10">
    <location>
        <position position="276"/>
    </location>
    <ligand>
        <name>substrate</name>
    </ligand>
</feature>
<dbReference type="AlphaFoldDB" id="A0A1D7ZYR8"/>
<comment type="pathway">
    <text evidence="10">Amino-acid biosynthesis; L-arginine biosynthesis; L-ornithine and N-acetyl-L-glutamate from L-glutamate and N(2)-acetyl-L-ornithine (cyclic): step 1/1.</text>
</comment>
<comment type="similarity">
    <text evidence="1 10">Belongs to the ArgJ family.</text>
</comment>
<dbReference type="EC" id="2.3.1.35" evidence="10"/>
<dbReference type="CDD" id="cd02152">
    <property type="entry name" value="OAT"/>
    <property type="match status" value="1"/>
</dbReference>
<feature type="site" description="Cleavage; by autolysis" evidence="10">
    <location>
        <begin position="189"/>
        <end position="190"/>
    </location>
</feature>
<evidence type="ECO:0000256" key="9">
    <source>
        <dbReference type="ARBA" id="ARBA00049439"/>
    </source>
</evidence>
<dbReference type="SUPFAM" id="SSF56266">
    <property type="entry name" value="DmpA/ArgJ-like"/>
    <property type="match status" value="1"/>
</dbReference>
<comment type="caution">
    <text evidence="10">Lacks conserved residue(s) required for the propagation of feature annotation.</text>
</comment>
<evidence type="ECO:0000256" key="3">
    <source>
        <dbReference type="ARBA" id="ARBA00022571"/>
    </source>
</evidence>
<feature type="chain" id="PRO_5023396841" description="Arginine biosynthesis bifunctional protein ArgJ alpha chain" evidence="10">
    <location>
        <begin position="1"/>
        <end position="189"/>
    </location>
</feature>
<dbReference type="InterPro" id="IPR042195">
    <property type="entry name" value="ArgJ_beta_C"/>
</dbReference>
<dbReference type="GO" id="GO:0006592">
    <property type="term" value="P:ornithine biosynthetic process"/>
    <property type="evidence" value="ECO:0007669"/>
    <property type="project" value="TreeGrafter"/>
</dbReference>
<dbReference type="InterPro" id="IPR016117">
    <property type="entry name" value="ArgJ-like_dom_sf"/>
</dbReference>
<feature type="binding site" evidence="10">
    <location>
        <position position="179"/>
    </location>
    <ligand>
        <name>substrate</name>
    </ligand>
</feature>
<feature type="binding site" evidence="10">
    <location>
        <position position="190"/>
    </location>
    <ligand>
        <name>substrate</name>
    </ligand>
</feature>
<organism evidence="11 12">
    <name type="scientific">Limosilactobacillus fermentum</name>
    <name type="common">Lactobacillus fermentum</name>
    <dbReference type="NCBI Taxonomy" id="1613"/>
    <lineage>
        <taxon>Bacteria</taxon>
        <taxon>Bacillati</taxon>
        <taxon>Bacillota</taxon>
        <taxon>Bacilli</taxon>
        <taxon>Lactobacillales</taxon>
        <taxon>Lactobacillaceae</taxon>
        <taxon>Limosilactobacillus</taxon>
    </lineage>
</organism>
<feature type="chain" id="PRO_5023396842" description="Arginine biosynthesis bifunctional protein ArgJ beta chain" evidence="10">
    <location>
        <begin position="190"/>
        <end position="403"/>
    </location>
</feature>
<dbReference type="GO" id="GO:0004358">
    <property type="term" value="F:L-glutamate N-acetyltransferase activity, acting on acetyl-L-ornithine as donor"/>
    <property type="evidence" value="ECO:0007669"/>
    <property type="project" value="UniProtKB-UniRule"/>
</dbReference>
<gene>
    <name evidence="10 11" type="primary">argJ</name>
    <name evidence="11" type="ORF">LACFE_CDS1570</name>
</gene>
<dbReference type="Pfam" id="PF01960">
    <property type="entry name" value="ArgJ"/>
    <property type="match status" value="1"/>
</dbReference>
<dbReference type="GO" id="GO:0004042">
    <property type="term" value="F:L-glutamate N-acetyltransferase activity"/>
    <property type="evidence" value="ECO:0007669"/>
    <property type="project" value="UniProtKB-UniRule"/>
</dbReference>
<evidence type="ECO:0000256" key="2">
    <source>
        <dbReference type="ARBA" id="ARBA00011475"/>
    </source>
</evidence>
<dbReference type="InterPro" id="IPR002813">
    <property type="entry name" value="Arg_biosynth_ArgJ"/>
</dbReference>
<keyword evidence="8 10" id="KW-0012">Acyltransferase</keyword>
<keyword evidence="5 10" id="KW-0808">Transferase</keyword>
<dbReference type="EC" id="2.3.1.1" evidence="10"/>
<evidence type="ECO:0000313" key="12">
    <source>
        <dbReference type="Proteomes" id="UP000094714"/>
    </source>
</evidence>
<reference evidence="11 12" key="1">
    <citation type="submission" date="2016-09" db="EMBL/GenBank/DDBJ databases">
        <title>Genome Sequence of the Lactobacillus fermentum strain NCC2970 (CNCM I-5068).</title>
        <authorList>
            <person name="Barretto C."/>
            <person name="Ngom-Bru C."/>
            <person name="Genevaz A."/>
            <person name="Fournier C."/>
            <person name="Moine D."/>
            <person name="Kassam M."/>
            <person name="Iltis A."/>
            <person name="Sagory-Zalkind P."/>
            <person name="Faucherand G."/>
            <person name="Descombes P."/>
            <person name="Duboux S."/>
        </authorList>
    </citation>
    <scope>NUCLEOTIDE SEQUENCE [LARGE SCALE GENOMIC DNA]</scope>
    <source>
        <strain evidence="11 12">NCC2970</strain>
    </source>
</reference>
<proteinExistence type="inferred from homology"/>
<evidence type="ECO:0000256" key="1">
    <source>
        <dbReference type="ARBA" id="ARBA00006774"/>
    </source>
</evidence>
<comment type="subcellular location">
    <subcellularLocation>
        <location evidence="10">Cytoplasm</location>
    </subcellularLocation>
</comment>
<keyword evidence="10" id="KW-0963">Cytoplasm</keyword>
<dbReference type="Gene3D" id="3.10.20.340">
    <property type="entry name" value="ArgJ beta chain, C-terminal domain"/>
    <property type="match status" value="1"/>
</dbReference>
<name>A0A1D7ZYR8_LIMFE</name>
<evidence type="ECO:0000256" key="5">
    <source>
        <dbReference type="ARBA" id="ARBA00022679"/>
    </source>
</evidence>
<feature type="binding site" evidence="10">
    <location>
        <position position="153"/>
    </location>
    <ligand>
        <name>substrate</name>
    </ligand>
</feature>
<keyword evidence="3 10" id="KW-0055">Arginine biosynthesis</keyword>
<evidence type="ECO:0000256" key="8">
    <source>
        <dbReference type="ARBA" id="ARBA00023315"/>
    </source>
</evidence>
<dbReference type="EMBL" id="CP017151">
    <property type="protein sequence ID" value="AOR75018.1"/>
    <property type="molecule type" value="Genomic_DNA"/>
</dbReference>
<protein>
    <recommendedName>
        <fullName evidence="10">Arginine biosynthesis bifunctional protein ArgJ</fullName>
    </recommendedName>
    <domain>
        <recommendedName>
            <fullName evidence="10">Glutamate N-acetyltransferase</fullName>
            <ecNumber evidence="10">2.3.1.35</ecNumber>
        </recommendedName>
        <alternativeName>
            <fullName evidence="10">Ornithine acetyltransferase</fullName>
            <shortName evidence="10">OATase</shortName>
        </alternativeName>
        <alternativeName>
            <fullName evidence="10">Ornithine transacetylase</fullName>
        </alternativeName>
    </domain>
    <domain>
        <recommendedName>
            <fullName evidence="10">Amino-acid acetyltransferase</fullName>
            <ecNumber evidence="10">2.3.1.1</ecNumber>
        </recommendedName>
        <alternativeName>
            <fullName evidence="10">N-acetylglutamate synthase</fullName>
            <shortName evidence="10">AGSase</shortName>
        </alternativeName>
    </domain>
    <component>
        <recommendedName>
            <fullName evidence="10">Arginine biosynthesis bifunctional protein ArgJ alpha chain</fullName>
        </recommendedName>
    </component>
    <component>
        <recommendedName>
            <fullName evidence="10">Arginine biosynthesis bifunctional protein ArgJ beta chain</fullName>
        </recommendedName>
    </component>
</protein>
<evidence type="ECO:0000313" key="11">
    <source>
        <dbReference type="EMBL" id="AOR75018.1"/>
    </source>
</evidence>